<organism evidence="7 8">
    <name type="scientific">Acidilutibacter cellobiosedens</name>
    <dbReference type="NCBI Taxonomy" id="2507161"/>
    <lineage>
        <taxon>Bacteria</taxon>
        <taxon>Bacillati</taxon>
        <taxon>Bacillota</taxon>
        <taxon>Tissierellia</taxon>
        <taxon>Tissierellales</taxon>
        <taxon>Acidilutibacteraceae</taxon>
        <taxon>Acidilutibacter</taxon>
    </lineage>
</organism>
<dbReference type="Gene3D" id="1.10.1740.10">
    <property type="match status" value="1"/>
</dbReference>
<accession>A0A410QDS5</accession>
<dbReference type="GO" id="GO:0006352">
    <property type="term" value="P:DNA-templated transcription initiation"/>
    <property type="evidence" value="ECO:0007669"/>
    <property type="project" value="InterPro"/>
</dbReference>
<evidence type="ECO:0000256" key="2">
    <source>
        <dbReference type="ARBA" id="ARBA00023015"/>
    </source>
</evidence>
<gene>
    <name evidence="7" type="ORF">EQM13_11275</name>
</gene>
<dbReference type="InterPro" id="IPR039425">
    <property type="entry name" value="RNA_pol_sigma-70-like"/>
</dbReference>
<feature type="domain" description="RNA polymerase sigma factor 70 region 4 type 2" evidence="6">
    <location>
        <begin position="119"/>
        <end position="171"/>
    </location>
</feature>
<dbReference type="InterPro" id="IPR013324">
    <property type="entry name" value="RNA_pol_sigma_r3/r4-like"/>
</dbReference>
<dbReference type="PANTHER" id="PTHR43133:SF8">
    <property type="entry name" value="RNA POLYMERASE SIGMA FACTOR HI_1459-RELATED"/>
    <property type="match status" value="1"/>
</dbReference>
<name>A0A410QDS5_9FIRM</name>
<dbReference type="AlphaFoldDB" id="A0A410QDS5"/>
<evidence type="ECO:0000256" key="4">
    <source>
        <dbReference type="ARBA" id="ARBA00023125"/>
    </source>
</evidence>
<dbReference type="SUPFAM" id="SSF88946">
    <property type="entry name" value="Sigma2 domain of RNA polymerase sigma factors"/>
    <property type="match status" value="1"/>
</dbReference>
<sequence>MIVILLGVISNDEKDLINRIFSKMNVKMYNISFNILRSHCDAEEAVAQTFLKITDHIEKISVLPCPQIEPYCVIILKNETMNIIRKRKKTVYVEDVDYFDHNNKSCDTEEEYLKTANKEKLLSCVNRLSDEEKNLIYLRFVNNMSFKHISELLDITEEAAKKRGQRILKKLRLYYEEGENNAQYN</sequence>
<dbReference type="InterPro" id="IPR014284">
    <property type="entry name" value="RNA_pol_sigma-70_dom"/>
</dbReference>
<keyword evidence="5" id="KW-0804">Transcription</keyword>
<dbReference type="GO" id="GO:0003677">
    <property type="term" value="F:DNA binding"/>
    <property type="evidence" value="ECO:0007669"/>
    <property type="project" value="UniProtKB-KW"/>
</dbReference>
<evidence type="ECO:0000313" key="8">
    <source>
        <dbReference type="Proteomes" id="UP000287969"/>
    </source>
</evidence>
<dbReference type="Proteomes" id="UP000287969">
    <property type="component" value="Chromosome"/>
</dbReference>
<dbReference type="EMBL" id="CP035282">
    <property type="protein sequence ID" value="QAT62126.1"/>
    <property type="molecule type" value="Genomic_DNA"/>
</dbReference>
<evidence type="ECO:0000259" key="6">
    <source>
        <dbReference type="Pfam" id="PF08281"/>
    </source>
</evidence>
<dbReference type="InterPro" id="IPR013249">
    <property type="entry name" value="RNA_pol_sigma70_r4_t2"/>
</dbReference>
<protein>
    <submittedName>
        <fullName evidence="7">Sigma-70 family RNA polymerase sigma factor</fullName>
    </submittedName>
</protein>
<dbReference type="CDD" id="cd06171">
    <property type="entry name" value="Sigma70_r4"/>
    <property type="match status" value="1"/>
</dbReference>
<dbReference type="Gene3D" id="1.10.10.10">
    <property type="entry name" value="Winged helix-like DNA-binding domain superfamily/Winged helix DNA-binding domain"/>
    <property type="match status" value="1"/>
</dbReference>
<dbReference type="RefSeq" id="WP_128752708.1">
    <property type="nucleotide sequence ID" value="NZ_CP035282.1"/>
</dbReference>
<keyword evidence="2" id="KW-0805">Transcription regulation</keyword>
<evidence type="ECO:0000313" key="7">
    <source>
        <dbReference type="EMBL" id="QAT62126.1"/>
    </source>
</evidence>
<dbReference type="Pfam" id="PF08281">
    <property type="entry name" value="Sigma70_r4_2"/>
    <property type="match status" value="1"/>
</dbReference>
<evidence type="ECO:0000256" key="1">
    <source>
        <dbReference type="ARBA" id="ARBA00010641"/>
    </source>
</evidence>
<evidence type="ECO:0000256" key="5">
    <source>
        <dbReference type="ARBA" id="ARBA00023163"/>
    </source>
</evidence>
<dbReference type="SUPFAM" id="SSF88659">
    <property type="entry name" value="Sigma3 and sigma4 domains of RNA polymerase sigma factors"/>
    <property type="match status" value="1"/>
</dbReference>
<keyword evidence="4" id="KW-0238">DNA-binding</keyword>
<dbReference type="InterPro" id="IPR013325">
    <property type="entry name" value="RNA_pol_sigma_r2"/>
</dbReference>
<proteinExistence type="inferred from homology"/>
<dbReference type="GO" id="GO:0016987">
    <property type="term" value="F:sigma factor activity"/>
    <property type="evidence" value="ECO:0007669"/>
    <property type="project" value="UniProtKB-KW"/>
</dbReference>
<evidence type="ECO:0000256" key="3">
    <source>
        <dbReference type="ARBA" id="ARBA00023082"/>
    </source>
</evidence>
<keyword evidence="3" id="KW-0731">Sigma factor</keyword>
<dbReference type="InterPro" id="IPR036388">
    <property type="entry name" value="WH-like_DNA-bd_sf"/>
</dbReference>
<keyword evidence="8" id="KW-1185">Reference proteome</keyword>
<comment type="similarity">
    <text evidence="1">Belongs to the sigma-70 factor family. ECF subfamily.</text>
</comment>
<dbReference type="KEGG" id="spoa:EQM13_11275"/>
<dbReference type="OrthoDB" id="9789355at2"/>
<dbReference type="PANTHER" id="PTHR43133">
    <property type="entry name" value="RNA POLYMERASE ECF-TYPE SIGMA FACTO"/>
    <property type="match status" value="1"/>
</dbReference>
<dbReference type="NCBIfam" id="TIGR02937">
    <property type="entry name" value="sigma70-ECF"/>
    <property type="match status" value="1"/>
</dbReference>
<reference evidence="8" key="1">
    <citation type="submission" date="2019-01" db="EMBL/GenBank/DDBJ databases">
        <title>Draft genomes of a novel of Sporanaerobacter strains.</title>
        <authorList>
            <person name="Ma S."/>
        </authorList>
    </citation>
    <scope>NUCLEOTIDE SEQUENCE [LARGE SCALE GENOMIC DNA]</scope>
    <source>
        <strain evidence="8">NJN-17</strain>
    </source>
</reference>